<dbReference type="Proteomes" id="UP000002195">
    <property type="component" value="Unassembled WGS sequence"/>
</dbReference>
<keyword evidence="3" id="KW-1185">Reference proteome</keyword>
<dbReference type="PANTHER" id="PTHR23353">
    <property type="entry name" value="RAB-GAP/TBC-RELATED"/>
    <property type="match status" value="1"/>
</dbReference>
<dbReference type="VEuPathDB" id="AmoebaDB:DDB_G0267750"/>
<proteinExistence type="predicted"/>
<gene>
    <name evidence="2" type="ORF">DDB_G0267750</name>
</gene>
<dbReference type="EMBL" id="AAFI02000003">
    <property type="protein sequence ID" value="EAL73328.1"/>
    <property type="molecule type" value="Genomic_DNA"/>
</dbReference>
<dbReference type="GlyGen" id="Q55GA2">
    <property type="glycosylation" value="1 site"/>
</dbReference>
<dbReference type="InParanoid" id="Q55GA2"/>
<dbReference type="eggNOG" id="ENOG502RE9V">
    <property type="taxonomic scope" value="Eukaryota"/>
</dbReference>
<dbReference type="InterPro" id="IPR053019">
    <property type="entry name" value="GATA_zinc_finger"/>
</dbReference>
<dbReference type="PaxDb" id="44689-DDB0189519"/>
<name>Q55GA2_DICDI</name>
<sequence length="978" mass="115013">MEYFIGYEETFKEIEKFGKEYPKEKLLKFIREFSLNWVNQRDISNEQLKILKKSLNDLIENDKERTLLENRIIQMCPNYVIANFSVDEYPKIYLEFIKDYLTCNESLNLFGKVGNILVLLKKNLKNFNKKLSIEIINLLFELNHNLINKEKGKEKEISDDSNSNNNNNNNEEILIENEMGNSKLLDSISLLNCLLLFKEIIGKEGYQGEIKENILTLFNGLYELIIPTDDEVERFGISIPFENLIFLITLFQDYPNRAVYLNLLLKFVYFFECIQTTRYFQIKYQNELLEAINCEKVLFGKKESFPLVQSLVEQLLKHCKFDVFKLQGFLISINRNSYNEYFKYIFSIVEFDLILPIIQSSFPTINGKQIIKEILENKNFEFQLSNNNNSNNNNNNNLNNNNSNNNNNNTDNNNNNIFTNIIGIDEGEIHNIGIGVSGVGNSDFIKLVDRFDKSLESFFRIENYYKGANSKVEKKFLKKTYEEIFKQLNETKSINSSSYLESLFFKLDQFPIKFKFIKKRLNFILSQLDLYSINNILNNNNNVLKNEILENSIYIEKVRLENERKEKLPSFEIESLDMMPVEIIEYIVKFLIDSPEMDQCRKFQLSLLSKDFFRMVQSIMNRSIDNPIELKFNHFFHHGTNGDDDEFNLLQKKQVSYLKYWSRPHYIETDDFDSFLYRLNVVDSFRDWGHIISYTNQLKLVAFDFQGELDHIYLDYLKSNKTIQKLIIRTTSTNANQLSQQIIEMVNEKQQVDIHLHIDVKEEEPNINYRINFDLIQGCTVGIGQFFDEDFYKNCLPKIKELTILIEQWDPHNSSSFETVPIIDTFLKNIKSTTTTPTPSPTSFSLNLSNLTNLTFQFNTFDSGFDYFDKLIKLFIGNASNLKTITFENPGGGDRCSKPKKVIANILKSVSFQAQHFPSLSFIKIFKSSNITMFEDLNDEKDWYKINTFKFLPEPNFIIFNLIKNNNNNNSKRKFEEI</sequence>
<dbReference type="GeneID" id="8616088"/>
<dbReference type="PhylomeDB" id="Q55GA2"/>
<dbReference type="dictyBase" id="DDB_G0267750"/>
<accession>Q55GA2</accession>
<reference evidence="2 3" key="1">
    <citation type="journal article" date="2005" name="Nature">
        <title>The genome of the social amoeba Dictyostelium discoideum.</title>
        <authorList>
            <consortium name="The Dictyostelium discoideum Sequencing Consortium"/>
            <person name="Eichinger L."/>
            <person name="Pachebat J.A."/>
            <person name="Glockner G."/>
            <person name="Rajandream M.A."/>
            <person name="Sucgang R."/>
            <person name="Berriman M."/>
            <person name="Song J."/>
            <person name="Olsen R."/>
            <person name="Szafranski K."/>
            <person name="Xu Q."/>
            <person name="Tunggal B."/>
            <person name="Kummerfeld S."/>
            <person name="Madera M."/>
            <person name="Konfortov B.A."/>
            <person name="Rivero F."/>
            <person name="Bankier A.T."/>
            <person name="Lehmann R."/>
            <person name="Hamlin N."/>
            <person name="Davies R."/>
            <person name="Gaudet P."/>
            <person name="Fey P."/>
            <person name="Pilcher K."/>
            <person name="Chen G."/>
            <person name="Saunders D."/>
            <person name="Sodergren E."/>
            <person name="Davis P."/>
            <person name="Kerhornou A."/>
            <person name="Nie X."/>
            <person name="Hall N."/>
            <person name="Anjard C."/>
            <person name="Hemphill L."/>
            <person name="Bason N."/>
            <person name="Farbrother P."/>
            <person name="Desany B."/>
            <person name="Just E."/>
            <person name="Morio T."/>
            <person name="Rost R."/>
            <person name="Churcher C."/>
            <person name="Cooper J."/>
            <person name="Haydock S."/>
            <person name="van Driessche N."/>
            <person name="Cronin A."/>
            <person name="Goodhead I."/>
            <person name="Muzny D."/>
            <person name="Mourier T."/>
            <person name="Pain A."/>
            <person name="Lu M."/>
            <person name="Harper D."/>
            <person name="Lindsay R."/>
            <person name="Hauser H."/>
            <person name="James K."/>
            <person name="Quiles M."/>
            <person name="Madan Babu M."/>
            <person name="Saito T."/>
            <person name="Buchrieser C."/>
            <person name="Wardroper A."/>
            <person name="Felder M."/>
            <person name="Thangavelu M."/>
            <person name="Johnson D."/>
            <person name="Knights A."/>
            <person name="Loulseged H."/>
            <person name="Mungall K."/>
            <person name="Oliver K."/>
            <person name="Price C."/>
            <person name="Quail M.A."/>
            <person name="Urushihara H."/>
            <person name="Hernandez J."/>
            <person name="Rabbinowitsch E."/>
            <person name="Steffen D."/>
            <person name="Sanders M."/>
            <person name="Ma J."/>
            <person name="Kohara Y."/>
            <person name="Sharp S."/>
            <person name="Simmonds M."/>
            <person name="Spiegler S."/>
            <person name="Tivey A."/>
            <person name="Sugano S."/>
            <person name="White B."/>
            <person name="Walker D."/>
            <person name="Woodward J."/>
            <person name="Winckler T."/>
            <person name="Tanaka Y."/>
            <person name="Shaulsky G."/>
            <person name="Schleicher M."/>
            <person name="Weinstock G."/>
            <person name="Rosenthal A."/>
            <person name="Cox E.C."/>
            <person name="Chisholm R.L."/>
            <person name="Gibbs R."/>
            <person name="Loomis W.F."/>
            <person name="Platzer M."/>
            <person name="Kay R.R."/>
            <person name="Williams J."/>
            <person name="Dear P.H."/>
            <person name="Noegel A.A."/>
            <person name="Barrell B."/>
            <person name="Kuspa A."/>
        </authorList>
    </citation>
    <scope>NUCLEOTIDE SEQUENCE [LARGE SCALE GENOMIC DNA]</scope>
    <source>
        <strain evidence="2 3">AX4</strain>
    </source>
</reference>
<dbReference type="AlphaFoldDB" id="Q55GA2"/>
<evidence type="ECO:0000313" key="3">
    <source>
        <dbReference type="Proteomes" id="UP000002195"/>
    </source>
</evidence>
<dbReference type="KEGG" id="ddi:DDB_G0267750"/>
<feature type="region of interest" description="Disordered" evidence="1">
    <location>
        <begin position="385"/>
        <end position="412"/>
    </location>
</feature>
<organism evidence="2 3">
    <name type="scientific">Dictyostelium discoideum</name>
    <name type="common">Social amoeba</name>
    <dbReference type="NCBI Taxonomy" id="44689"/>
    <lineage>
        <taxon>Eukaryota</taxon>
        <taxon>Amoebozoa</taxon>
        <taxon>Evosea</taxon>
        <taxon>Eumycetozoa</taxon>
        <taxon>Dictyostelia</taxon>
        <taxon>Dictyosteliales</taxon>
        <taxon>Dictyosteliaceae</taxon>
        <taxon>Dictyostelium</taxon>
    </lineage>
</organism>
<protein>
    <submittedName>
        <fullName evidence="2">Uncharacterized protein</fullName>
    </submittedName>
</protein>
<comment type="caution">
    <text evidence="2">The sequence shown here is derived from an EMBL/GenBank/DDBJ whole genome shotgun (WGS) entry which is preliminary data.</text>
</comment>
<evidence type="ECO:0000256" key="1">
    <source>
        <dbReference type="SAM" id="MobiDB-lite"/>
    </source>
</evidence>
<dbReference type="RefSeq" id="XP_647282.1">
    <property type="nucleotide sequence ID" value="XM_642190.1"/>
</dbReference>
<dbReference type="HOGENOM" id="CLU_304105_0_0_1"/>
<evidence type="ECO:0000313" key="2">
    <source>
        <dbReference type="EMBL" id="EAL73328.1"/>
    </source>
</evidence>
<dbReference type="OMA" id="SANMECL"/>
<dbReference type="FunCoup" id="Q55GA2">
    <property type="interactions" value="877"/>
</dbReference>